<keyword evidence="1" id="KW-0238">DNA-binding</keyword>
<organism evidence="3 4">
    <name type="scientific">Eumeta variegata</name>
    <name type="common">Bagworm moth</name>
    <name type="synonym">Eumeta japonica</name>
    <dbReference type="NCBI Taxonomy" id="151549"/>
    <lineage>
        <taxon>Eukaryota</taxon>
        <taxon>Metazoa</taxon>
        <taxon>Ecdysozoa</taxon>
        <taxon>Arthropoda</taxon>
        <taxon>Hexapoda</taxon>
        <taxon>Insecta</taxon>
        <taxon>Pterygota</taxon>
        <taxon>Neoptera</taxon>
        <taxon>Endopterygota</taxon>
        <taxon>Lepidoptera</taxon>
        <taxon>Glossata</taxon>
        <taxon>Ditrysia</taxon>
        <taxon>Tineoidea</taxon>
        <taxon>Psychidae</taxon>
        <taxon>Oiketicinae</taxon>
        <taxon>Eumeta</taxon>
    </lineage>
</organism>
<evidence type="ECO:0000256" key="1">
    <source>
        <dbReference type="ARBA" id="ARBA00023125"/>
    </source>
</evidence>
<dbReference type="PROSITE" id="PS51253">
    <property type="entry name" value="HTH_CENPB"/>
    <property type="match status" value="1"/>
</dbReference>
<evidence type="ECO:0000259" key="2">
    <source>
        <dbReference type="PROSITE" id="PS51253"/>
    </source>
</evidence>
<sequence>MHTKYHSFSNVLRQYLSPPPESVPNPADVHMVMGLLAMHSEGKHKVHAKLNAVTLIVDEEEESVVSVECPDCVASKGSCKHTVAFLMWTHRRSEEPPCTAVACYWKKSKLSRLGTSLKVPRTTLRNKIRGNIPETTGRVGPESVLGRSIEDKLEEWLLGTSRMGFPINKDFLIHSVKRLVEAEGLKNPFTNNVPGRKWFDGFLKRHPRVGQKRA</sequence>
<protein>
    <recommendedName>
        <fullName evidence="2">HTH CENPB-type domain-containing protein</fullName>
    </recommendedName>
</protein>
<dbReference type="PANTHER" id="PTHR39953:SF1">
    <property type="entry name" value="RE54151P"/>
    <property type="match status" value="1"/>
</dbReference>
<gene>
    <name evidence="3" type="ORF">EVAR_102057_1</name>
</gene>
<name>A0A4C1TZN7_EUMVA</name>
<dbReference type="InterPro" id="IPR006600">
    <property type="entry name" value="HTH_CenpB_DNA-bd_dom"/>
</dbReference>
<feature type="domain" description="HTH CENPB-type" evidence="2">
    <location>
        <begin position="137"/>
        <end position="212"/>
    </location>
</feature>
<dbReference type="Pfam" id="PF03221">
    <property type="entry name" value="HTH_Tnp_Tc5"/>
    <property type="match status" value="1"/>
</dbReference>
<dbReference type="AlphaFoldDB" id="A0A4C1TZN7"/>
<dbReference type="Proteomes" id="UP000299102">
    <property type="component" value="Unassembled WGS sequence"/>
</dbReference>
<reference evidence="3 4" key="1">
    <citation type="journal article" date="2019" name="Commun. Biol.">
        <title>The bagworm genome reveals a unique fibroin gene that provides high tensile strength.</title>
        <authorList>
            <person name="Kono N."/>
            <person name="Nakamura H."/>
            <person name="Ohtoshi R."/>
            <person name="Tomita M."/>
            <person name="Numata K."/>
            <person name="Arakawa K."/>
        </authorList>
    </citation>
    <scope>NUCLEOTIDE SEQUENCE [LARGE SCALE GENOMIC DNA]</scope>
</reference>
<dbReference type="EMBL" id="BGZK01000109">
    <property type="protein sequence ID" value="GBP19509.1"/>
    <property type="molecule type" value="Genomic_DNA"/>
</dbReference>
<dbReference type="OrthoDB" id="71166at2759"/>
<dbReference type="PANTHER" id="PTHR39953">
    <property type="entry name" value="RE54151P"/>
    <property type="match status" value="1"/>
</dbReference>
<proteinExistence type="predicted"/>
<keyword evidence="4" id="KW-1185">Reference proteome</keyword>
<evidence type="ECO:0000313" key="4">
    <source>
        <dbReference type="Proteomes" id="UP000299102"/>
    </source>
</evidence>
<accession>A0A4C1TZN7</accession>
<comment type="caution">
    <text evidence="3">The sequence shown here is derived from an EMBL/GenBank/DDBJ whole genome shotgun (WGS) entry which is preliminary data.</text>
</comment>
<dbReference type="GO" id="GO:0003677">
    <property type="term" value="F:DNA binding"/>
    <property type="evidence" value="ECO:0007669"/>
    <property type="project" value="UniProtKB-KW"/>
</dbReference>
<evidence type="ECO:0000313" key="3">
    <source>
        <dbReference type="EMBL" id="GBP19509.1"/>
    </source>
</evidence>